<dbReference type="Pfam" id="PF12849">
    <property type="entry name" value="PBP_like_2"/>
    <property type="match status" value="1"/>
</dbReference>
<accession>A0ABV3ZN22</accession>
<evidence type="ECO:0000259" key="2">
    <source>
        <dbReference type="Pfam" id="PF12849"/>
    </source>
</evidence>
<dbReference type="Gene3D" id="3.40.190.10">
    <property type="entry name" value="Periplasmic binding protein-like II"/>
    <property type="match status" value="2"/>
</dbReference>
<reference evidence="3 4" key="1">
    <citation type="submission" date="2023-07" db="EMBL/GenBank/DDBJ databases">
        <authorList>
            <person name="Lian W.-H."/>
        </authorList>
    </citation>
    <scope>NUCLEOTIDE SEQUENCE [LARGE SCALE GENOMIC DNA]</scope>
    <source>
        <strain evidence="3 4">SYSU DXS3180</strain>
    </source>
</reference>
<proteinExistence type="predicted"/>
<organism evidence="3 4">
    <name type="scientific">Danxiaibacter flavus</name>
    <dbReference type="NCBI Taxonomy" id="3049108"/>
    <lineage>
        <taxon>Bacteria</taxon>
        <taxon>Pseudomonadati</taxon>
        <taxon>Bacteroidota</taxon>
        <taxon>Chitinophagia</taxon>
        <taxon>Chitinophagales</taxon>
        <taxon>Chitinophagaceae</taxon>
        <taxon>Danxiaibacter</taxon>
    </lineage>
</organism>
<dbReference type="Proteomes" id="UP001560573">
    <property type="component" value="Unassembled WGS sequence"/>
</dbReference>
<feature type="domain" description="PBP" evidence="2">
    <location>
        <begin position="26"/>
        <end position="286"/>
    </location>
</feature>
<keyword evidence="4" id="KW-1185">Reference proteome</keyword>
<dbReference type="PANTHER" id="PTHR30570">
    <property type="entry name" value="PERIPLASMIC PHOSPHATE BINDING COMPONENT OF PHOSPHATE ABC TRANSPORTER"/>
    <property type="match status" value="1"/>
</dbReference>
<dbReference type="RefSeq" id="WP_369332614.1">
    <property type="nucleotide sequence ID" value="NZ_JAULBC010000014.1"/>
</dbReference>
<keyword evidence="1" id="KW-0732">Signal</keyword>
<dbReference type="InterPro" id="IPR024370">
    <property type="entry name" value="PBP_domain"/>
</dbReference>
<dbReference type="PROSITE" id="PS51257">
    <property type="entry name" value="PROKAR_LIPOPROTEIN"/>
    <property type="match status" value="1"/>
</dbReference>
<evidence type="ECO:0000313" key="4">
    <source>
        <dbReference type="Proteomes" id="UP001560573"/>
    </source>
</evidence>
<comment type="caution">
    <text evidence="3">The sequence shown here is derived from an EMBL/GenBank/DDBJ whole genome shotgun (WGS) entry which is preliminary data.</text>
</comment>
<name>A0ABV3ZN22_9BACT</name>
<dbReference type="EMBL" id="JAULBC010000014">
    <property type="protein sequence ID" value="MEX6691198.1"/>
    <property type="molecule type" value="Genomic_DNA"/>
</dbReference>
<sequence>MLNKRLLHIAILAVLFSSCSRSKNQHISFSGAFALYPLTIKWGDEYNKKHEHLRFDVQAGGAGKGMADALSNAVDVGMFSREITEVEKQKGVWWISLTQDAVFPTVSSENPFIDSIRAKGLTKDQFKAIFVDQSIKTWKEIYAPTAKDASKITAYTRSDASGAADSWAAFFGKKQEDLKGVGIFGDPGLADAVIKDKNSIGFNNTLYIYDLKSGKKHPGIEIIPIDLNGNGKIEPEENFYQDLPTILNAIHDRRYPAPPVRELYYISKGKPQRKEVVDFIKWVLSDGQQYVAESGFVPLSKERVQEELKKLN</sequence>
<evidence type="ECO:0000313" key="3">
    <source>
        <dbReference type="EMBL" id="MEX6691198.1"/>
    </source>
</evidence>
<gene>
    <name evidence="3" type="ORF">QTN47_27055</name>
</gene>
<dbReference type="PANTHER" id="PTHR30570:SF1">
    <property type="entry name" value="PHOSPHATE-BINDING PROTEIN PSTS"/>
    <property type="match status" value="1"/>
</dbReference>
<dbReference type="InterPro" id="IPR050811">
    <property type="entry name" value="Phosphate_ABC_transporter"/>
</dbReference>
<protein>
    <submittedName>
        <fullName evidence="3">PstS family phosphate ABC transporter substrate-binding protein</fullName>
    </submittedName>
</protein>
<dbReference type="SUPFAM" id="SSF53850">
    <property type="entry name" value="Periplasmic binding protein-like II"/>
    <property type="match status" value="1"/>
</dbReference>
<evidence type="ECO:0000256" key="1">
    <source>
        <dbReference type="ARBA" id="ARBA00022729"/>
    </source>
</evidence>